<name>A0A0V8HEM6_9BACI</name>
<keyword evidence="4" id="KW-1185">Reference proteome</keyword>
<feature type="domain" description="Alpha glucuronidase N-terminal" evidence="2">
    <location>
        <begin position="3"/>
        <end position="97"/>
    </location>
</feature>
<proteinExistence type="predicted"/>
<dbReference type="InterPro" id="IPR005154">
    <property type="entry name" value="Glyco_hydro_67_aGlcAse_N"/>
</dbReference>
<gene>
    <name evidence="3" type="ORF">GA0061094_3221</name>
</gene>
<dbReference type="EMBL" id="FMAU01000004">
    <property type="protein sequence ID" value="SCC22405.1"/>
    <property type="molecule type" value="Genomic_DNA"/>
</dbReference>
<evidence type="ECO:0000256" key="1">
    <source>
        <dbReference type="ARBA" id="ARBA00022801"/>
    </source>
</evidence>
<organism evidence="3 4">
    <name type="scientific">[Bacillus] enclensis</name>
    <dbReference type="NCBI Taxonomy" id="1402860"/>
    <lineage>
        <taxon>Bacteria</taxon>
        <taxon>Bacillati</taxon>
        <taxon>Bacillota</taxon>
        <taxon>Bacilli</taxon>
        <taxon>Bacillales</taxon>
        <taxon>Bacillaceae</taxon>
        <taxon>Rossellomorea</taxon>
    </lineage>
</organism>
<protein>
    <submittedName>
        <fullName evidence="3">Glycosyl hydrolase family 67 N-terminus</fullName>
    </submittedName>
</protein>
<evidence type="ECO:0000259" key="2">
    <source>
        <dbReference type="Pfam" id="PF03648"/>
    </source>
</evidence>
<evidence type="ECO:0000313" key="4">
    <source>
        <dbReference type="Proteomes" id="UP000181997"/>
    </source>
</evidence>
<dbReference type="GO" id="GO:0045493">
    <property type="term" value="P:xylan catabolic process"/>
    <property type="evidence" value="ECO:0007669"/>
    <property type="project" value="InterPro"/>
</dbReference>
<evidence type="ECO:0000313" key="3">
    <source>
        <dbReference type="EMBL" id="SCC22405.1"/>
    </source>
</evidence>
<keyword evidence="1 3" id="KW-0378">Hydrolase</keyword>
<dbReference type="GO" id="GO:0046559">
    <property type="term" value="F:alpha-glucuronidase activity"/>
    <property type="evidence" value="ECO:0007669"/>
    <property type="project" value="InterPro"/>
</dbReference>
<dbReference type="Gene3D" id="3.30.379.10">
    <property type="entry name" value="Chitobiase/beta-hexosaminidase domain 2-like"/>
    <property type="match status" value="1"/>
</dbReference>
<sequence>MKAIAYFNDHVTTLFAVEELRRLFRDAGIEAAVTKDGHSDHEQDVIFLMLEKEYNTSDWCANQLSLKNDGFSVIEDEKHVWIIGKEGRSLLYGVYDYCARKLGYSWVHLSEKRAPLSAKNVACLEEPLFKRRGNIIETVDDPIYIIRLIDWGVKNGLNEFFFTFFLWDKIKRYVEAELAKRSMNVTLGGHSLSFLIEEKGQQALHFLEDSGLQDRVIKRIEDICRESPGVSRVSLWPEDVGIGKEEHADFMPAYIAFTEKLKTVLGKLNVEVEHIVYNAGLEWNMLERSGGTEASREADVLYAYWGRDYSRSLHHRRGGQARAADSLKDWRAETMKNGRSFTVLEYYSDHFMLSELFPPLLNRMKEDMDDYKKLQVDGILNLIVPCHLKSERHADYPWKWIHQLNNYMFAGLSWGKEFSTLADAYRSFLGEDHFSTLLKLEKVIARHTSWNVPLFPARIVDPEKVEGRKAGREIIRFLDEVIDLLESQTPAVDDRLLAIQTKDNFDSFSTEEMMLIYFDFLKKSAEASKRGWLEGAADGL</sequence>
<dbReference type="SUPFAM" id="SSF55545">
    <property type="entry name" value="beta-N-acetylhexosaminidase-like domain"/>
    <property type="match status" value="1"/>
</dbReference>
<dbReference type="Pfam" id="PF03648">
    <property type="entry name" value="Glyco_hydro_67N"/>
    <property type="match status" value="1"/>
</dbReference>
<reference evidence="4" key="1">
    <citation type="submission" date="2016-08" db="EMBL/GenBank/DDBJ databases">
        <authorList>
            <person name="Varghese N."/>
            <person name="Submissions Spin"/>
        </authorList>
    </citation>
    <scope>NUCLEOTIDE SEQUENCE [LARGE SCALE GENOMIC DNA]</scope>
    <source>
        <strain evidence="4">SGD-1123</strain>
    </source>
</reference>
<dbReference type="OrthoDB" id="2495297at2"/>
<accession>A0A0V8HEM6</accession>
<dbReference type="InterPro" id="IPR029018">
    <property type="entry name" value="Hex-like_dom2"/>
</dbReference>
<dbReference type="RefSeq" id="WP_058299232.1">
    <property type="nucleotide sequence ID" value="NZ_FMAU01000004.1"/>
</dbReference>
<dbReference type="AlphaFoldDB" id="A0A0V8HEM6"/>
<dbReference type="Proteomes" id="UP000181997">
    <property type="component" value="Unassembled WGS sequence"/>
</dbReference>